<dbReference type="InterPro" id="IPR000719">
    <property type="entry name" value="Prot_kinase_dom"/>
</dbReference>
<feature type="domain" description="Protein kinase" evidence="4">
    <location>
        <begin position="1"/>
        <end position="104"/>
    </location>
</feature>
<keyword evidence="2" id="KW-0067">ATP-binding</keyword>
<reference evidence="5" key="1">
    <citation type="submission" date="2021-01" db="EMBL/GenBank/DDBJ databases">
        <authorList>
            <person name="Corre E."/>
            <person name="Pelletier E."/>
            <person name="Niang G."/>
            <person name="Scheremetjew M."/>
            <person name="Finn R."/>
            <person name="Kale V."/>
            <person name="Holt S."/>
            <person name="Cochrane G."/>
            <person name="Meng A."/>
            <person name="Brown T."/>
            <person name="Cohen L."/>
        </authorList>
    </citation>
    <scope>NUCLEOTIDE SEQUENCE</scope>
    <source>
        <strain evidence="5">WS</strain>
    </source>
</reference>
<evidence type="ECO:0000259" key="4">
    <source>
        <dbReference type="PROSITE" id="PS50011"/>
    </source>
</evidence>
<dbReference type="Gene3D" id="3.30.200.20">
    <property type="entry name" value="Phosphorylase Kinase, domain 1"/>
    <property type="match status" value="1"/>
</dbReference>
<proteinExistence type="predicted"/>
<evidence type="ECO:0000313" key="5">
    <source>
        <dbReference type="EMBL" id="CAD9079470.1"/>
    </source>
</evidence>
<feature type="region of interest" description="Disordered" evidence="3">
    <location>
        <begin position="143"/>
        <end position="203"/>
    </location>
</feature>
<dbReference type="InterPro" id="IPR011009">
    <property type="entry name" value="Kinase-like_dom_sf"/>
</dbReference>
<dbReference type="GO" id="GO:0005524">
    <property type="term" value="F:ATP binding"/>
    <property type="evidence" value="ECO:0007669"/>
    <property type="project" value="UniProtKB-KW"/>
</dbReference>
<evidence type="ECO:0000256" key="2">
    <source>
        <dbReference type="ARBA" id="ARBA00022840"/>
    </source>
</evidence>
<dbReference type="PANTHER" id="PTHR24055">
    <property type="entry name" value="MITOGEN-ACTIVATED PROTEIN KINASE"/>
    <property type="match status" value="1"/>
</dbReference>
<gene>
    <name evidence="5" type="ORF">PCOS0759_LOCUS2704</name>
</gene>
<accession>A0A7S1PHS2</accession>
<organism evidence="5">
    <name type="scientific">Percolomonas cosmopolitus</name>
    <dbReference type="NCBI Taxonomy" id="63605"/>
    <lineage>
        <taxon>Eukaryota</taxon>
        <taxon>Discoba</taxon>
        <taxon>Heterolobosea</taxon>
        <taxon>Tetramitia</taxon>
        <taxon>Eutetramitia</taxon>
        <taxon>Percolomonadidae</taxon>
        <taxon>Percolomonas</taxon>
    </lineage>
</organism>
<dbReference type="InterPro" id="IPR050117">
    <property type="entry name" value="MAPK"/>
</dbReference>
<dbReference type="SUPFAM" id="SSF56112">
    <property type="entry name" value="Protein kinase-like (PK-like)"/>
    <property type="match status" value="1"/>
</dbReference>
<dbReference type="EMBL" id="HBGD01003268">
    <property type="protein sequence ID" value="CAD9079470.1"/>
    <property type="molecule type" value="Transcribed_RNA"/>
</dbReference>
<evidence type="ECO:0000256" key="3">
    <source>
        <dbReference type="SAM" id="MobiDB-lite"/>
    </source>
</evidence>
<keyword evidence="1" id="KW-0547">Nucleotide-binding</keyword>
<evidence type="ECO:0000256" key="1">
    <source>
        <dbReference type="ARBA" id="ARBA00022741"/>
    </source>
</evidence>
<protein>
    <recommendedName>
        <fullName evidence="4">Protein kinase domain-containing protein</fullName>
    </recommendedName>
</protein>
<dbReference type="AlphaFoldDB" id="A0A7S1PHS2"/>
<dbReference type="Gene3D" id="1.10.510.10">
    <property type="entry name" value="Transferase(Phosphotransferase) domain 1"/>
    <property type="match status" value="1"/>
</dbReference>
<dbReference type="Pfam" id="PF00069">
    <property type="entry name" value="Pkinase"/>
    <property type="match status" value="1"/>
</dbReference>
<name>A0A7S1PHS2_9EUKA</name>
<sequence>MWAVGCICCELYLGKPMFRGSSTMNQLQRIVTLIGKPSNEDIARIPSEYAQSMLDSIPHGQLKDLKHCFPKGIDADALDFITKLLQFMPENRMTAEEALKHPYLKKFYKTSEEPTCEQVIKLYFNDNSKYTVAQYRDKLYQEIKKRRERRKTRTTDSRAGSRTGSSSTTTTTSSSGTRSVSRSGSSIGHRSTSSSSYARSRRS</sequence>
<feature type="compositionally biased region" description="Low complexity" evidence="3">
    <location>
        <begin position="157"/>
        <end position="203"/>
    </location>
</feature>
<dbReference type="PROSITE" id="PS50011">
    <property type="entry name" value="PROTEIN_KINASE_DOM"/>
    <property type="match status" value="1"/>
</dbReference>
<dbReference type="GO" id="GO:0004672">
    <property type="term" value="F:protein kinase activity"/>
    <property type="evidence" value="ECO:0007669"/>
    <property type="project" value="InterPro"/>
</dbReference>